<comment type="caution">
    <text evidence="1">The sequence shown here is derived from an EMBL/GenBank/DDBJ whole genome shotgun (WGS) entry which is preliminary data.</text>
</comment>
<dbReference type="Proteomes" id="UP000272560">
    <property type="component" value="Unassembled WGS sequence"/>
</dbReference>
<keyword evidence="2" id="KW-1185">Reference proteome</keyword>
<dbReference type="AlphaFoldDB" id="A0A3A5MEV7"/>
<reference evidence="1 2" key="1">
    <citation type="submission" date="2018-09" db="EMBL/GenBank/DDBJ databases">
        <title>Novel species of Arthrobacter.</title>
        <authorList>
            <person name="Liu Q."/>
            <person name="Xin Y.-H."/>
        </authorList>
    </citation>
    <scope>NUCLEOTIDE SEQUENCE [LARGE SCALE GENOMIC DNA]</scope>
    <source>
        <strain evidence="1 2">Hz2</strain>
    </source>
</reference>
<gene>
    <name evidence="1" type="ORF">D6T63_09855</name>
</gene>
<evidence type="ECO:0000313" key="2">
    <source>
        <dbReference type="Proteomes" id="UP000272560"/>
    </source>
</evidence>
<proteinExistence type="predicted"/>
<dbReference type="EMBL" id="QZVT01000004">
    <property type="protein sequence ID" value="RJT80158.1"/>
    <property type="molecule type" value="Genomic_DNA"/>
</dbReference>
<dbReference type="RefSeq" id="WP_120148849.1">
    <property type="nucleotide sequence ID" value="NZ_QZVT01000004.1"/>
</dbReference>
<name>A0A3A5MEV7_9MICC</name>
<evidence type="ECO:0000313" key="1">
    <source>
        <dbReference type="EMBL" id="RJT80158.1"/>
    </source>
</evidence>
<dbReference type="OrthoDB" id="4951046at2"/>
<sequence length="71" mass="7931">MDTSPSDDPDVQDWSGFLCGEHVTLQHPAGAQLRGVLDMRTDDASVVWIQLRDGAGRRLVHRADGYRLRRG</sequence>
<protein>
    <submittedName>
        <fullName evidence="1">Uncharacterized protein</fullName>
    </submittedName>
</protein>
<organism evidence="1 2">
    <name type="scientific">Arthrobacter cheniae</name>
    <dbReference type="NCBI Taxonomy" id="1258888"/>
    <lineage>
        <taxon>Bacteria</taxon>
        <taxon>Bacillati</taxon>
        <taxon>Actinomycetota</taxon>
        <taxon>Actinomycetes</taxon>
        <taxon>Micrococcales</taxon>
        <taxon>Micrococcaceae</taxon>
        <taxon>Arthrobacter</taxon>
    </lineage>
</organism>
<accession>A0A3A5MEV7</accession>